<sequence>MSWNKLQEASALLGVLGFSLGGGVMTGVHIAGPWARNYVSIQARRDNLHNSLLKCKSLLSRLKDDDKFMRRILDKMVPGFLTQFELNFNRLNGQYWDMESMLNQNTDGAWTYVSYWNFNRKHIEILQHEVMIFLEDQVNTSTAISSHQTYKDVYKQYEQLLMCHHEFTPEEFDRKVDELVQSFARIQAASDNPFERSITQPSVSAHPMGHPLRHFNTAPELPPNTDRTRDIPLRQYCQSV</sequence>
<accession>A0A8E2AYX3</accession>
<evidence type="ECO:0000313" key="2">
    <source>
        <dbReference type="Proteomes" id="UP000250043"/>
    </source>
</evidence>
<dbReference type="AlphaFoldDB" id="A0A8E2AYX3"/>
<organism evidence="1 2">
    <name type="scientific">Obba rivulosa</name>
    <dbReference type="NCBI Taxonomy" id="1052685"/>
    <lineage>
        <taxon>Eukaryota</taxon>
        <taxon>Fungi</taxon>
        <taxon>Dikarya</taxon>
        <taxon>Basidiomycota</taxon>
        <taxon>Agaricomycotina</taxon>
        <taxon>Agaricomycetes</taxon>
        <taxon>Polyporales</taxon>
        <taxon>Gelatoporiaceae</taxon>
        <taxon>Obba</taxon>
    </lineage>
</organism>
<protein>
    <submittedName>
        <fullName evidence="1">Uncharacterized protein</fullName>
    </submittedName>
</protein>
<keyword evidence="2" id="KW-1185">Reference proteome</keyword>
<evidence type="ECO:0000313" key="1">
    <source>
        <dbReference type="EMBL" id="OCH90632.1"/>
    </source>
</evidence>
<dbReference type="Proteomes" id="UP000250043">
    <property type="component" value="Unassembled WGS sequence"/>
</dbReference>
<name>A0A8E2AYX3_9APHY</name>
<dbReference type="EMBL" id="KV722400">
    <property type="protein sequence ID" value="OCH90632.1"/>
    <property type="molecule type" value="Genomic_DNA"/>
</dbReference>
<proteinExistence type="predicted"/>
<reference evidence="1 2" key="1">
    <citation type="submission" date="2016-07" db="EMBL/GenBank/DDBJ databases">
        <title>Draft genome of the white-rot fungus Obba rivulosa 3A-2.</title>
        <authorList>
            <consortium name="DOE Joint Genome Institute"/>
            <person name="Miettinen O."/>
            <person name="Riley R."/>
            <person name="Acob R."/>
            <person name="Barry K."/>
            <person name="Cullen D."/>
            <person name="De Vries R."/>
            <person name="Hainaut M."/>
            <person name="Hatakka A."/>
            <person name="Henrissat B."/>
            <person name="Hilden K."/>
            <person name="Kuo R."/>
            <person name="Labutti K."/>
            <person name="Lipzen A."/>
            <person name="Makela M.R."/>
            <person name="Sandor L."/>
            <person name="Spatafora J.W."/>
            <person name="Grigoriev I.V."/>
            <person name="Hibbett D.S."/>
        </authorList>
    </citation>
    <scope>NUCLEOTIDE SEQUENCE [LARGE SCALE GENOMIC DNA]</scope>
    <source>
        <strain evidence="1 2">3A-2</strain>
    </source>
</reference>
<feature type="non-terminal residue" evidence="1">
    <location>
        <position position="1"/>
    </location>
</feature>
<gene>
    <name evidence="1" type="ORF">OBBRIDRAFT_793069</name>
</gene>